<organism evidence="2">
    <name type="scientific">Oxalobacter aliiformigenes</name>
    <dbReference type="NCBI Taxonomy" id="2946593"/>
    <lineage>
        <taxon>Bacteria</taxon>
        <taxon>Pseudomonadati</taxon>
        <taxon>Pseudomonadota</taxon>
        <taxon>Betaproteobacteria</taxon>
        <taxon>Burkholderiales</taxon>
        <taxon>Oxalobacteraceae</taxon>
        <taxon>Oxalobacter</taxon>
    </lineage>
</organism>
<accession>A0A9E9LBI9</accession>
<dbReference type="SUPFAM" id="SSF160935">
    <property type="entry name" value="VPA0735-like"/>
    <property type="match status" value="1"/>
</dbReference>
<dbReference type="PROSITE" id="PS51257">
    <property type="entry name" value="PROKAR_LIPOPROTEIN"/>
    <property type="match status" value="1"/>
</dbReference>
<dbReference type="PANTHER" id="PTHR36509:SF2">
    <property type="entry name" value="BLL3101 PROTEIN"/>
    <property type="match status" value="1"/>
</dbReference>
<dbReference type="Gene3D" id="2.60.40.1610">
    <property type="entry name" value="Domain of unknown function DUF1254"/>
    <property type="match status" value="1"/>
</dbReference>
<evidence type="ECO:0000313" key="2">
    <source>
        <dbReference type="EMBL" id="WAV91068.1"/>
    </source>
</evidence>
<dbReference type="Pfam" id="PF06863">
    <property type="entry name" value="DUF1254"/>
    <property type="match status" value="1"/>
</dbReference>
<name>A0A9E9LBI9_9BURK</name>
<dbReference type="AlphaFoldDB" id="A0A9E9LBI9"/>
<gene>
    <name evidence="2" type="ORF">NB646_09650</name>
</gene>
<dbReference type="InterPro" id="IPR037050">
    <property type="entry name" value="DUF1254_sf"/>
</dbReference>
<sequence>MKLIHFLMGLVTVLLLVACHQKKPLDEVEITQIAKEAYIYGFPVVELYRNMYIHAIDKDNSRFLASFNKLAWRAVSSPVRGCTKEIASDSREQTFRIGDTEKAQPESGMAYGSVWFDLRDEPYVLTVPATMAGRYFSIQFIDLFSEPFEYISNRRDGNSGGHFLIATSEWKGKNPSGMTRIITSSTSFVSGLFRIRIENQEDVGQMEKLIRQFRIIPLSRYNGTATGSPAGDIHYPEFSAEKTMTPEFFTYLNFLLQFCSISGDENAMMRRFARIGIEPGRPFDHLTMSEPEKRALIDGMAAGQAELKMLARSGVGKSVVFRETGEDTEKKIFLPGLYVRKKSFRRFIKGNPDAGIRNRGAECTRWT</sequence>
<proteinExistence type="predicted"/>
<dbReference type="Proteomes" id="UP001164819">
    <property type="component" value="Chromosome"/>
</dbReference>
<dbReference type="RefSeq" id="WP_269315886.1">
    <property type="nucleotide sequence ID" value="NZ_CP098251.1"/>
</dbReference>
<dbReference type="EMBL" id="CP098251">
    <property type="protein sequence ID" value="WAV91068.1"/>
    <property type="molecule type" value="Genomic_DNA"/>
</dbReference>
<dbReference type="InterPro" id="IPR010679">
    <property type="entry name" value="DUF1254"/>
</dbReference>
<dbReference type="PANTHER" id="PTHR36509">
    <property type="entry name" value="BLL3101 PROTEIN"/>
    <property type="match status" value="1"/>
</dbReference>
<protein>
    <submittedName>
        <fullName evidence="2">DUF1254 domain-containing protein</fullName>
    </submittedName>
</protein>
<feature type="domain" description="DUF1254" evidence="1">
    <location>
        <begin position="99"/>
        <end position="217"/>
    </location>
</feature>
<reference evidence="2" key="1">
    <citation type="journal article" date="2022" name="Front. Microbiol.">
        <title>New perspectives on an old grouping: The genomic and phenotypic variability of Oxalobacter formigenes and the implications for calcium oxalate stone prevention.</title>
        <authorList>
            <person name="Chmiel J.A."/>
            <person name="Carr C."/>
            <person name="Stuivenberg G.A."/>
            <person name="Venema R."/>
            <person name="Chanyi R.M."/>
            <person name="Al K.F."/>
            <person name="Giguere D."/>
            <person name="Say H."/>
            <person name="Akouris P.P."/>
            <person name="Dominguez Romero S.A."/>
            <person name="Kwong A."/>
            <person name="Tai V."/>
            <person name="Koval S.F."/>
            <person name="Razvi H."/>
            <person name="Bjazevic J."/>
            <person name="Burton J.P."/>
        </authorList>
    </citation>
    <scope>NUCLEOTIDE SEQUENCE</scope>
    <source>
        <strain evidence="2">OxK</strain>
    </source>
</reference>
<evidence type="ECO:0000259" key="1">
    <source>
        <dbReference type="Pfam" id="PF06863"/>
    </source>
</evidence>